<evidence type="ECO:0000256" key="1">
    <source>
        <dbReference type="ARBA" id="ARBA00006594"/>
    </source>
</evidence>
<evidence type="ECO:0000256" key="7">
    <source>
        <dbReference type="ARBA" id="ARBA00047942"/>
    </source>
</evidence>
<dbReference type="EC" id="2.1.1.72" evidence="2"/>
<dbReference type="Proteomes" id="UP000214596">
    <property type="component" value="Unassembled WGS sequence"/>
</dbReference>
<evidence type="ECO:0000256" key="3">
    <source>
        <dbReference type="ARBA" id="ARBA00022603"/>
    </source>
</evidence>
<dbReference type="SUPFAM" id="SSF53335">
    <property type="entry name" value="S-adenosyl-L-methionine-dependent methyltransferases"/>
    <property type="match status" value="1"/>
</dbReference>
<evidence type="ECO:0000256" key="5">
    <source>
        <dbReference type="ARBA" id="ARBA00022691"/>
    </source>
</evidence>
<proteinExistence type="inferred from homology"/>
<dbReference type="PANTHER" id="PTHR33841:SF5">
    <property type="entry name" value="DNA METHYLASE (MODIFICATION METHYLASE) (METHYLTRANSFERASE)-RELATED"/>
    <property type="match status" value="1"/>
</dbReference>
<evidence type="ECO:0000313" key="10">
    <source>
        <dbReference type="EMBL" id="OXE34859.1"/>
    </source>
</evidence>
<dbReference type="InterPro" id="IPR003356">
    <property type="entry name" value="DNA_methylase_A-5"/>
</dbReference>
<reference evidence="10 11" key="1">
    <citation type="journal article" date="2017" name="Appl. Environ. Microbiol.">
        <title>Parallel evolution of two clades of a major Atlantic endemic Vibrio parahaemolyticus pathogen lineage by independent acquisition of related pathogenicity islands.</title>
        <authorList>
            <person name="Xu F."/>
            <person name="Gonzalez-Escalona N."/>
            <person name="Drees K.P."/>
            <person name="Sebra R.P."/>
            <person name="Cooper V.S."/>
            <person name="Jones S.H."/>
            <person name="Whistler C.A."/>
        </authorList>
    </citation>
    <scope>NUCLEOTIDE SEQUENCE [LARGE SCALE GENOMIC DNA]</scope>
    <source>
        <strain evidence="10 11">MAVP-3</strain>
    </source>
</reference>
<evidence type="ECO:0000256" key="4">
    <source>
        <dbReference type="ARBA" id="ARBA00022679"/>
    </source>
</evidence>
<keyword evidence="3 10" id="KW-0489">Methyltransferase</keyword>
<feature type="domain" description="DNA methylase adenine-specific" evidence="8">
    <location>
        <begin position="7"/>
        <end position="224"/>
    </location>
</feature>
<evidence type="ECO:0000259" key="8">
    <source>
        <dbReference type="Pfam" id="PF02384"/>
    </source>
</evidence>
<dbReference type="GO" id="GO:0003677">
    <property type="term" value="F:DNA binding"/>
    <property type="evidence" value="ECO:0007669"/>
    <property type="project" value="InterPro"/>
</dbReference>
<sequence length="541" mass="61497">MKFKADQTSQKLRGGYYTPQNLADYVTKWVLSNNPTTILEPSCGDGVFIQAVANNNCNSNIKLSCFELFDTEASKALNRCKVNNLNNATVTEGDFLVWANEQLKKQQPIFDGVLGNPPFIRYQFLEKNFQEQAQLVFEQLDLKFTKHTNAWVPFLLSSLALLKEGGRMGMVIPSEISHVMHAQSLRSYLGHICSKIVIIDPKEIWFEETLQGAVIILAEKKQDPDETSQGVGIVSVSGFEFLQDDPDMLFDNTVGINGETVEGKWTKATLDIDELRLIKKVIAHPDVHKFKDIAKVDVGIVTGANKYFLVDNETVESYGLESYAHPMFGRSQHCPGIIYDKKQHIENQTQGLPTNFLFIDDEYQDLSEDVKRYIALGEAEEYHKRYKCRIRKPWFKVPSVYSTEIGMLKRCHDAPRLIHNKVGAYTTDTAYRVSSTFTSAENLVCSFLNPLTAITAELEGRFYGGGVLELVPSEIEKLCIPIIDGLEHNADELNELIKDGQIERVIRQQGSQILRKLGFTQEENEKLVEIWKKLRDRRLRK</sequence>
<keyword evidence="6" id="KW-0680">Restriction system</keyword>
<comment type="catalytic activity">
    <reaction evidence="7">
        <text>a 2'-deoxyadenosine in DNA + S-adenosyl-L-methionine = an N(6)-methyl-2'-deoxyadenosine in DNA + S-adenosyl-L-homocysteine + H(+)</text>
        <dbReference type="Rhea" id="RHEA:15197"/>
        <dbReference type="Rhea" id="RHEA-COMP:12418"/>
        <dbReference type="Rhea" id="RHEA-COMP:12419"/>
        <dbReference type="ChEBI" id="CHEBI:15378"/>
        <dbReference type="ChEBI" id="CHEBI:57856"/>
        <dbReference type="ChEBI" id="CHEBI:59789"/>
        <dbReference type="ChEBI" id="CHEBI:90615"/>
        <dbReference type="ChEBI" id="CHEBI:90616"/>
        <dbReference type="EC" id="2.1.1.72"/>
    </reaction>
</comment>
<dbReference type="PANTHER" id="PTHR33841">
    <property type="entry name" value="DNA METHYLTRANSFERASE YEEA-RELATED"/>
    <property type="match status" value="1"/>
</dbReference>
<comment type="caution">
    <text evidence="10">The sequence shown here is derived from an EMBL/GenBank/DDBJ whole genome shotgun (WGS) entry which is preliminary data.</text>
</comment>
<keyword evidence="4 10" id="KW-0808">Transferase</keyword>
<dbReference type="GO" id="GO:0009307">
    <property type="term" value="P:DNA restriction-modification system"/>
    <property type="evidence" value="ECO:0007669"/>
    <property type="project" value="UniProtKB-KW"/>
</dbReference>
<feature type="domain" description="Type II methyltransferase M.Eco57I C-terminal" evidence="9">
    <location>
        <begin position="263"/>
        <end position="514"/>
    </location>
</feature>
<dbReference type="PRINTS" id="PR00507">
    <property type="entry name" value="N12N6MTFRASE"/>
</dbReference>
<accession>A0A227JIF6</accession>
<name>A0A227JIF6_VIBPH</name>
<dbReference type="InterPro" id="IPR054520">
    <property type="entry name" value="M_Eco57I_C"/>
</dbReference>
<protein>
    <recommendedName>
        <fullName evidence="2">site-specific DNA-methyltransferase (adenine-specific)</fullName>
        <ecNumber evidence="2">2.1.1.72</ecNumber>
    </recommendedName>
</protein>
<dbReference type="InterPro" id="IPR029063">
    <property type="entry name" value="SAM-dependent_MTases_sf"/>
</dbReference>
<dbReference type="AlphaFoldDB" id="A0A227JIF6"/>
<dbReference type="GO" id="GO:0032259">
    <property type="term" value="P:methylation"/>
    <property type="evidence" value="ECO:0007669"/>
    <property type="project" value="UniProtKB-KW"/>
</dbReference>
<dbReference type="Gene3D" id="3.40.50.150">
    <property type="entry name" value="Vaccinia Virus protein VP39"/>
    <property type="match status" value="1"/>
</dbReference>
<dbReference type="GO" id="GO:0009007">
    <property type="term" value="F:site-specific DNA-methyltransferase (adenine-specific) activity"/>
    <property type="evidence" value="ECO:0007669"/>
    <property type="project" value="UniProtKB-EC"/>
</dbReference>
<dbReference type="Pfam" id="PF22837">
    <property type="entry name" value="M_Eco57I_C"/>
    <property type="match status" value="1"/>
</dbReference>
<evidence type="ECO:0000259" key="9">
    <source>
        <dbReference type="Pfam" id="PF22837"/>
    </source>
</evidence>
<dbReference type="EMBL" id="NIXT01000002">
    <property type="protein sequence ID" value="OXE34859.1"/>
    <property type="molecule type" value="Genomic_DNA"/>
</dbReference>
<evidence type="ECO:0000313" key="11">
    <source>
        <dbReference type="Proteomes" id="UP000214596"/>
    </source>
</evidence>
<evidence type="ECO:0000256" key="2">
    <source>
        <dbReference type="ARBA" id="ARBA00011900"/>
    </source>
</evidence>
<dbReference type="GO" id="GO:0008170">
    <property type="term" value="F:N-methyltransferase activity"/>
    <property type="evidence" value="ECO:0007669"/>
    <property type="project" value="InterPro"/>
</dbReference>
<dbReference type="InterPro" id="IPR050953">
    <property type="entry name" value="N4_N6_ade-DNA_methylase"/>
</dbReference>
<evidence type="ECO:0000256" key="6">
    <source>
        <dbReference type="ARBA" id="ARBA00022747"/>
    </source>
</evidence>
<organism evidence="10 11">
    <name type="scientific">Vibrio parahaemolyticus</name>
    <dbReference type="NCBI Taxonomy" id="670"/>
    <lineage>
        <taxon>Bacteria</taxon>
        <taxon>Pseudomonadati</taxon>
        <taxon>Pseudomonadota</taxon>
        <taxon>Gammaproteobacteria</taxon>
        <taxon>Vibrionales</taxon>
        <taxon>Vibrionaceae</taxon>
        <taxon>Vibrio</taxon>
    </lineage>
</organism>
<keyword evidence="5" id="KW-0949">S-adenosyl-L-methionine</keyword>
<gene>
    <name evidence="10" type="ORF">CA163_00095</name>
</gene>
<dbReference type="Pfam" id="PF02384">
    <property type="entry name" value="N6_Mtase"/>
    <property type="match status" value="1"/>
</dbReference>
<dbReference type="RefSeq" id="WP_031841249.1">
    <property type="nucleotide sequence ID" value="NZ_CANUIC010000006.1"/>
</dbReference>
<comment type="similarity">
    <text evidence="1">Belongs to the N(4)/N(6)-methyltransferase family.</text>
</comment>